<dbReference type="STRING" id="797516.HMPREF9104_03163"/>
<dbReference type="EMBL" id="AGRJ01000271">
    <property type="protein sequence ID" value="EHO46617.1"/>
    <property type="molecule type" value="Genomic_DNA"/>
</dbReference>
<evidence type="ECO:0000313" key="1">
    <source>
        <dbReference type="EMBL" id="EHO46617.1"/>
    </source>
</evidence>
<comment type="caution">
    <text evidence="1">The sequence shown here is derived from an EMBL/GenBank/DDBJ whole genome shotgun (WGS) entry which is preliminary data.</text>
</comment>
<gene>
    <name evidence="1" type="ORF">HMPREF9104_03163</name>
</gene>
<dbReference type="HOGENOM" id="CLU_3169496_0_0_9"/>
<name>H1LKK9_9LACO</name>
<sequence>MQLSALRSGPSLYEIGRQRGCQELLISGLGIFAGAYAQLSALRRLFP</sequence>
<organism evidence="1 2">
    <name type="scientific">Lentilactobacillus kisonensis F0435</name>
    <dbReference type="NCBI Taxonomy" id="797516"/>
    <lineage>
        <taxon>Bacteria</taxon>
        <taxon>Bacillati</taxon>
        <taxon>Bacillota</taxon>
        <taxon>Bacilli</taxon>
        <taxon>Lactobacillales</taxon>
        <taxon>Lactobacillaceae</taxon>
        <taxon>Lentilactobacillus</taxon>
    </lineage>
</organism>
<protein>
    <submittedName>
        <fullName evidence="1">Uncharacterized protein</fullName>
    </submittedName>
</protein>
<accession>H1LKK9</accession>
<dbReference type="AlphaFoldDB" id="H1LKK9"/>
<reference evidence="1 2" key="1">
    <citation type="submission" date="2011-09" db="EMBL/GenBank/DDBJ databases">
        <authorList>
            <person name="Weinstock G."/>
            <person name="Sodergren E."/>
            <person name="Clifton S."/>
            <person name="Fulton L."/>
            <person name="Fulton B."/>
            <person name="Courtney L."/>
            <person name="Fronick C."/>
            <person name="Harrison M."/>
            <person name="Strong C."/>
            <person name="Farmer C."/>
            <person name="Delahaunty K."/>
            <person name="Markovic C."/>
            <person name="Hall O."/>
            <person name="Minx P."/>
            <person name="Tomlinson C."/>
            <person name="Mitreva M."/>
            <person name="Hou S."/>
            <person name="Chen J."/>
            <person name="Wollam A."/>
            <person name="Pepin K.H."/>
            <person name="Johnson M."/>
            <person name="Bhonagiri V."/>
            <person name="Zhang X."/>
            <person name="Suruliraj S."/>
            <person name="Warren W."/>
            <person name="Chinwalla A."/>
            <person name="Mardis E.R."/>
            <person name="Wilson R.K."/>
        </authorList>
    </citation>
    <scope>NUCLEOTIDE SEQUENCE [LARGE SCALE GENOMIC DNA]</scope>
    <source>
        <strain evidence="1 2">F0435</strain>
    </source>
</reference>
<evidence type="ECO:0000313" key="2">
    <source>
        <dbReference type="Proteomes" id="UP000005025"/>
    </source>
</evidence>
<dbReference type="Proteomes" id="UP000005025">
    <property type="component" value="Unassembled WGS sequence"/>
</dbReference>
<proteinExistence type="predicted"/>